<evidence type="ECO:0000313" key="2">
    <source>
        <dbReference type="EMBL" id="CAG9971324.1"/>
    </source>
</evidence>
<dbReference type="EMBL" id="CABFNO020001240">
    <property type="protein sequence ID" value="CAG9971324.1"/>
    <property type="molecule type" value="Genomic_DNA"/>
</dbReference>
<dbReference type="Proteomes" id="UP000754883">
    <property type="component" value="Unassembled WGS sequence"/>
</dbReference>
<feature type="compositionally biased region" description="Basic and acidic residues" evidence="1">
    <location>
        <begin position="25"/>
        <end position="34"/>
    </location>
</feature>
<comment type="caution">
    <text evidence="2">The sequence shown here is derived from an EMBL/GenBank/DDBJ whole genome shotgun (WGS) entry which is preliminary data.</text>
</comment>
<evidence type="ECO:0000256" key="1">
    <source>
        <dbReference type="SAM" id="MobiDB-lite"/>
    </source>
</evidence>
<feature type="non-terminal residue" evidence="2">
    <location>
        <position position="1"/>
    </location>
</feature>
<accession>A0A9N9TYX7</accession>
<dbReference type="AlphaFoldDB" id="A0A9N9TYX7"/>
<gene>
    <name evidence="2" type="ORF">CBYS24578_00000382</name>
</gene>
<protein>
    <submittedName>
        <fullName evidence="2">Uncharacterized protein</fullName>
    </submittedName>
</protein>
<sequence length="68" mass="7633">MGGNGQFGGSTHAARNPCNQEPDEREGWTYREEEGSPDPHIQPPIDTHPDTTSETQARWPSERLWADT</sequence>
<reference evidence="3" key="1">
    <citation type="submission" date="2019-06" db="EMBL/GenBank/DDBJ databases">
        <authorList>
            <person name="Broberg M."/>
        </authorList>
    </citation>
    <scope>NUCLEOTIDE SEQUENCE [LARGE SCALE GENOMIC DNA]</scope>
</reference>
<organism evidence="2 3">
    <name type="scientific">Clonostachys byssicola</name>
    <dbReference type="NCBI Taxonomy" id="160290"/>
    <lineage>
        <taxon>Eukaryota</taxon>
        <taxon>Fungi</taxon>
        <taxon>Dikarya</taxon>
        <taxon>Ascomycota</taxon>
        <taxon>Pezizomycotina</taxon>
        <taxon>Sordariomycetes</taxon>
        <taxon>Hypocreomycetidae</taxon>
        <taxon>Hypocreales</taxon>
        <taxon>Bionectriaceae</taxon>
        <taxon>Clonostachys</taxon>
    </lineage>
</organism>
<proteinExistence type="predicted"/>
<feature type="region of interest" description="Disordered" evidence="1">
    <location>
        <begin position="1"/>
        <end position="68"/>
    </location>
</feature>
<evidence type="ECO:0000313" key="3">
    <source>
        <dbReference type="Proteomes" id="UP000754883"/>
    </source>
</evidence>
<name>A0A9N9TYX7_9HYPO</name>
<reference evidence="2 3" key="2">
    <citation type="submission" date="2021-10" db="EMBL/GenBank/DDBJ databases">
        <authorList>
            <person name="Piombo E."/>
        </authorList>
    </citation>
    <scope>NUCLEOTIDE SEQUENCE [LARGE SCALE GENOMIC DNA]</scope>
</reference>
<keyword evidence="3" id="KW-1185">Reference proteome</keyword>